<name>A0AAV7KW74_PLEWA</name>
<proteinExistence type="predicted"/>
<organism evidence="2 3">
    <name type="scientific">Pleurodeles waltl</name>
    <name type="common">Iberian ribbed newt</name>
    <dbReference type="NCBI Taxonomy" id="8319"/>
    <lineage>
        <taxon>Eukaryota</taxon>
        <taxon>Metazoa</taxon>
        <taxon>Chordata</taxon>
        <taxon>Craniata</taxon>
        <taxon>Vertebrata</taxon>
        <taxon>Euteleostomi</taxon>
        <taxon>Amphibia</taxon>
        <taxon>Batrachia</taxon>
        <taxon>Caudata</taxon>
        <taxon>Salamandroidea</taxon>
        <taxon>Salamandridae</taxon>
        <taxon>Pleurodelinae</taxon>
        <taxon>Pleurodeles</taxon>
    </lineage>
</organism>
<dbReference type="Proteomes" id="UP001066276">
    <property type="component" value="Chromosome 12"/>
</dbReference>
<evidence type="ECO:0000256" key="1">
    <source>
        <dbReference type="SAM" id="MobiDB-lite"/>
    </source>
</evidence>
<dbReference type="EMBL" id="JANPWB010000016">
    <property type="protein sequence ID" value="KAJ1083153.1"/>
    <property type="molecule type" value="Genomic_DNA"/>
</dbReference>
<accession>A0AAV7KW74</accession>
<evidence type="ECO:0000313" key="2">
    <source>
        <dbReference type="EMBL" id="KAJ1083153.1"/>
    </source>
</evidence>
<keyword evidence="3" id="KW-1185">Reference proteome</keyword>
<feature type="compositionally biased region" description="Polar residues" evidence="1">
    <location>
        <begin position="48"/>
        <end position="63"/>
    </location>
</feature>
<gene>
    <name evidence="2" type="ORF">NDU88_003313</name>
</gene>
<feature type="compositionally biased region" description="Pro residues" evidence="1">
    <location>
        <begin position="28"/>
        <end position="38"/>
    </location>
</feature>
<reference evidence="2" key="1">
    <citation type="journal article" date="2022" name="bioRxiv">
        <title>Sequencing and chromosome-scale assembly of the giantPleurodeles waltlgenome.</title>
        <authorList>
            <person name="Brown T."/>
            <person name="Elewa A."/>
            <person name="Iarovenko S."/>
            <person name="Subramanian E."/>
            <person name="Araus A.J."/>
            <person name="Petzold A."/>
            <person name="Susuki M."/>
            <person name="Suzuki K.-i.T."/>
            <person name="Hayashi T."/>
            <person name="Toyoda A."/>
            <person name="Oliveira C."/>
            <person name="Osipova E."/>
            <person name="Leigh N.D."/>
            <person name="Simon A."/>
            <person name="Yun M.H."/>
        </authorList>
    </citation>
    <scope>NUCLEOTIDE SEQUENCE</scope>
    <source>
        <strain evidence="2">20211129_DDA</strain>
        <tissue evidence="2">Liver</tissue>
    </source>
</reference>
<protein>
    <submittedName>
        <fullName evidence="2">Uncharacterized protein</fullName>
    </submittedName>
</protein>
<feature type="region of interest" description="Disordered" evidence="1">
    <location>
        <begin position="27"/>
        <end position="63"/>
    </location>
</feature>
<dbReference type="AlphaFoldDB" id="A0AAV7KW74"/>
<comment type="caution">
    <text evidence="2">The sequence shown here is derived from an EMBL/GenBank/DDBJ whole genome shotgun (WGS) entry which is preliminary data.</text>
</comment>
<sequence>MTPALGVAVVLDSIRKSLASLAPATVPGVPPTPVPGVPTPAARPLVPTTPQVPKQQAQAQDPSRQVLLEMSRLLASINGPVSNPPPPTAPWNSNDSFAKFFNGTETPGRCVGGSTYINSFSGGINVTPTPSVVNTATPLVSKNWLFGFNVFMSVLLEKKPDLGISLIYYAKKILKAQHTYGGSACLEYDRDFRWAKVEDPSIGWDQTKVNFWLECVNNKVPGR</sequence>
<evidence type="ECO:0000313" key="3">
    <source>
        <dbReference type="Proteomes" id="UP001066276"/>
    </source>
</evidence>